<evidence type="ECO:0000313" key="10">
    <source>
        <dbReference type="EMBL" id="WOB42752.1"/>
    </source>
</evidence>
<evidence type="ECO:0000256" key="3">
    <source>
        <dbReference type="ARBA" id="ARBA00022549"/>
    </source>
</evidence>
<sequence>MSGLVAADRLGIAAFSPSDRVELRPSWTEDDVQAVIWAAYRQVLGNDHLMASERLTSAESLLRQGQISVRDFVRAIAQSELYKEKFFYSNPQVRFIELNYKHLLGRAPYDESEIAFHVDLYNQQGYEAEINSYLDSTEYQESFGDSVVPSYRGFNSQRGQKTVGFTRMFRLYRGYANSDRAQYGKNRPRLTQEVARNLPMPIQPPSTGRVSEFVRAGAGLVGAAAGDRDQLYRVRYTQSAASGRAPLRLSNRDLLVSYDQLSTRLQQINRAGGRVLSISAV</sequence>
<dbReference type="Gene3D" id="1.10.3130.20">
    <property type="entry name" value="Phycobilisome linker domain"/>
    <property type="match status" value="1"/>
</dbReference>
<evidence type="ECO:0000256" key="1">
    <source>
        <dbReference type="ARBA" id="ARBA00004445"/>
    </source>
</evidence>
<dbReference type="GO" id="GO:0015979">
    <property type="term" value="P:photosynthesis"/>
    <property type="evidence" value="ECO:0007669"/>
    <property type="project" value="UniProtKB-KW"/>
</dbReference>
<evidence type="ECO:0000259" key="9">
    <source>
        <dbReference type="PROSITE" id="PS51445"/>
    </source>
</evidence>
<dbReference type="PANTHER" id="PTHR34011:SF6">
    <property type="entry name" value="PHYCOBILIPROTEIN APCE"/>
    <property type="match status" value="1"/>
</dbReference>
<gene>
    <name evidence="10" type="ORF">HNI00_06005</name>
</gene>
<dbReference type="RefSeq" id="WP_316791565.1">
    <property type="nucleotide sequence ID" value="NZ_CP053540.1"/>
</dbReference>
<evidence type="ECO:0000256" key="2">
    <source>
        <dbReference type="ARBA" id="ARBA00022531"/>
    </source>
</evidence>
<comment type="subcellular location">
    <subcellularLocation>
        <location evidence="1">Cellular thylakoid membrane</location>
        <topology evidence="1">Peripheral membrane protein</topology>
        <orientation evidence="1">Cytoplasmic side</orientation>
    </subcellularLocation>
</comment>
<dbReference type="EMBL" id="CP053540">
    <property type="protein sequence ID" value="WOB42752.1"/>
    <property type="molecule type" value="Genomic_DNA"/>
</dbReference>
<dbReference type="PROSITE" id="PS51441">
    <property type="entry name" value="CPCD_LIKE"/>
    <property type="match status" value="1"/>
</dbReference>
<evidence type="ECO:0000256" key="7">
    <source>
        <dbReference type="PROSITE-ProRule" id="PRU00775"/>
    </source>
</evidence>
<evidence type="ECO:0000256" key="4">
    <source>
        <dbReference type="ARBA" id="ARBA00022738"/>
    </source>
</evidence>
<dbReference type="InterPro" id="IPR008213">
    <property type="entry name" value="CpcD-like_dom"/>
</dbReference>
<reference evidence="10" key="1">
    <citation type="submission" date="2020-05" db="EMBL/GenBank/DDBJ databases">
        <authorList>
            <person name="Zhu T."/>
            <person name="Keshari N."/>
            <person name="Lu X."/>
        </authorList>
    </citation>
    <scope>NUCLEOTIDE SEQUENCE</scope>
    <source>
        <strain evidence="10">NK1-22</strain>
    </source>
</reference>
<feature type="domain" description="PBS-linker" evidence="9">
    <location>
        <begin position="1"/>
        <end position="180"/>
    </location>
</feature>
<keyword evidence="2" id="KW-0602">Photosynthesis</keyword>
<accession>A0AA96Y1M8</accession>
<dbReference type="SMART" id="SM01094">
    <property type="entry name" value="CpcD"/>
    <property type="match status" value="1"/>
</dbReference>
<feature type="domain" description="CpcD-like" evidence="8">
    <location>
        <begin position="229"/>
        <end position="281"/>
    </location>
</feature>
<organism evidence="10">
    <name type="scientific">Thermoleptolyngbya oregonensis NK1-22</name>
    <dbReference type="NCBI Taxonomy" id="2547457"/>
    <lineage>
        <taxon>Bacteria</taxon>
        <taxon>Bacillati</taxon>
        <taxon>Cyanobacteriota</taxon>
        <taxon>Cyanophyceae</taxon>
        <taxon>Oculatellales</taxon>
        <taxon>Oculatellaceae</taxon>
        <taxon>Thermoleptolyngbya</taxon>
    </lineage>
</organism>
<dbReference type="Pfam" id="PF00427">
    <property type="entry name" value="PBS_linker_poly"/>
    <property type="match status" value="1"/>
</dbReference>
<keyword evidence="4 7" id="KW-0605">Phycobilisome</keyword>
<dbReference type="AlphaFoldDB" id="A0AA96Y1M8"/>
<dbReference type="InterPro" id="IPR038255">
    <property type="entry name" value="PBS_linker_sf"/>
</dbReference>
<keyword evidence="3" id="KW-0042">Antenna complex</keyword>
<dbReference type="PIRSF" id="PIRSF005898">
    <property type="entry name" value="Phycobilisome_CpeC/CpcI"/>
    <property type="match status" value="1"/>
</dbReference>
<comment type="similarity">
    <text evidence="7">Belongs to the phycobilisome linker protein family.</text>
</comment>
<dbReference type="KEGG" id="tog:HNI00_06005"/>
<dbReference type="InterPro" id="IPR001297">
    <property type="entry name" value="PBS_linker_dom"/>
</dbReference>
<dbReference type="GO" id="GO:0030089">
    <property type="term" value="C:phycobilisome"/>
    <property type="evidence" value="ECO:0007669"/>
    <property type="project" value="UniProtKB-UniRule"/>
</dbReference>
<name>A0AA96Y1M8_9CYAN</name>
<dbReference type="Pfam" id="PF01383">
    <property type="entry name" value="CpcD"/>
    <property type="match status" value="1"/>
</dbReference>
<protein>
    <submittedName>
        <fullName evidence="10">Photosystem I reaction center subunit XII</fullName>
    </submittedName>
</protein>
<evidence type="ECO:0000256" key="5">
    <source>
        <dbReference type="ARBA" id="ARBA00023078"/>
    </source>
</evidence>
<proteinExistence type="inferred from homology"/>
<dbReference type="InterPro" id="IPR016470">
    <property type="entry name" value="Phycobilisome"/>
</dbReference>
<dbReference type="PANTHER" id="PTHR34011">
    <property type="entry name" value="PHYCOBILISOME 32.1 KDA LINKER POLYPEPTIDE, PHYCOCYANIN-ASSOCIATED, ROD 2-RELATED"/>
    <property type="match status" value="1"/>
</dbReference>
<keyword evidence="5" id="KW-0793">Thylakoid</keyword>
<dbReference type="GO" id="GO:0031676">
    <property type="term" value="C:plasma membrane-derived thylakoid membrane"/>
    <property type="evidence" value="ECO:0007669"/>
    <property type="project" value="UniProtKB-SubCell"/>
</dbReference>
<dbReference type="PROSITE" id="PS51445">
    <property type="entry name" value="PBS_LINKER"/>
    <property type="match status" value="1"/>
</dbReference>
<evidence type="ECO:0000259" key="8">
    <source>
        <dbReference type="PROSITE" id="PS51441"/>
    </source>
</evidence>
<evidence type="ECO:0000256" key="6">
    <source>
        <dbReference type="ARBA" id="ARBA00023136"/>
    </source>
</evidence>
<keyword evidence="6" id="KW-0472">Membrane</keyword>